<dbReference type="Proteomes" id="UP000009047">
    <property type="component" value="Chromosome"/>
</dbReference>
<dbReference type="RefSeq" id="WP_013258117.1">
    <property type="nucleotide sequence ID" value="NC_014365.1"/>
</dbReference>
<keyword evidence="2" id="KW-1185">Reference proteome</keyword>
<evidence type="ECO:0000313" key="1">
    <source>
        <dbReference type="EMBL" id="ADK84664.1"/>
    </source>
</evidence>
<dbReference type="AlphaFoldDB" id="E1QGH1"/>
<organism evidence="1 2">
    <name type="scientific">Desulfarculus baarsii (strain ATCC 33931 / DSM 2075 / LMG 7858 / VKM B-1802 / 2st14)</name>
    <dbReference type="NCBI Taxonomy" id="644282"/>
    <lineage>
        <taxon>Bacteria</taxon>
        <taxon>Pseudomonadati</taxon>
        <taxon>Thermodesulfobacteriota</taxon>
        <taxon>Desulfarculia</taxon>
        <taxon>Desulfarculales</taxon>
        <taxon>Desulfarculaceae</taxon>
        <taxon>Desulfarculus</taxon>
    </lineage>
</organism>
<dbReference type="NCBIfam" id="NF003323">
    <property type="entry name" value="PRK04334.1-3"/>
    <property type="match status" value="1"/>
</dbReference>
<dbReference type="OrthoDB" id="9787842at2"/>
<dbReference type="KEGG" id="dbr:Deba_1296"/>
<dbReference type="STRING" id="644282.Deba_1296"/>
<dbReference type="SUPFAM" id="SSF143631">
    <property type="entry name" value="ApbE-like"/>
    <property type="match status" value="1"/>
</dbReference>
<evidence type="ECO:0000313" key="2">
    <source>
        <dbReference type="Proteomes" id="UP000009047"/>
    </source>
</evidence>
<proteinExistence type="predicted"/>
<protein>
    <submittedName>
        <fullName evidence="1">ApbE family lipoprotein</fullName>
    </submittedName>
</protein>
<accession>E1QGH1</accession>
<keyword evidence="1" id="KW-0449">Lipoprotein</keyword>
<sequence length="242" mass="24748">MTAYQERSYRISCRAGGLAAFTARVKETDLWIMAERDLRAQAVEIIMALRLGLEAYIRARPEFVDALTPLADDDLAPPLVRRMLTAGRAAGVGPMAAVAGAMAQATATALQEHSQAVAVENGGDVYLDAGRDLTIGLFAGASPLSGRLGLRVAATAQPLAVSTSSGTVGHSLSLGRADAATIIAADAALADAAATALGNRVRAAADLRPALEWAAGVHGVLGALAIIGGDIAAWGQVELVEL</sequence>
<dbReference type="EMBL" id="CP002085">
    <property type="protein sequence ID" value="ADK84664.1"/>
    <property type="molecule type" value="Genomic_DNA"/>
</dbReference>
<dbReference type="eggNOG" id="COG2122">
    <property type="taxonomic scope" value="Bacteria"/>
</dbReference>
<dbReference type="InterPro" id="IPR007183">
    <property type="entry name" value="UPF0280"/>
</dbReference>
<dbReference type="HOGENOM" id="CLU_074757_1_0_7"/>
<dbReference type="PIRSF" id="PIRSF006421">
    <property type="entry name" value="UCP006421"/>
    <property type="match status" value="1"/>
</dbReference>
<name>E1QGH1_DESB2</name>
<dbReference type="InterPro" id="IPR003374">
    <property type="entry name" value="ApbE-like_sf"/>
</dbReference>
<dbReference type="Gene3D" id="3.10.520.10">
    <property type="entry name" value="ApbE-like domains"/>
    <property type="match status" value="1"/>
</dbReference>
<reference evidence="1 2" key="1">
    <citation type="journal article" date="2010" name="Stand. Genomic Sci.">
        <title>Complete genome sequence of Desulfarculus baarsii type strain (2st14).</title>
        <authorList>
            <person name="Sun H."/>
            <person name="Spring S."/>
            <person name="Lapidus A."/>
            <person name="Davenport K."/>
            <person name="Del Rio T.G."/>
            <person name="Tice H."/>
            <person name="Nolan M."/>
            <person name="Copeland A."/>
            <person name="Cheng J.F."/>
            <person name="Lucas S."/>
            <person name="Tapia R."/>
            <person name="Goodwin L."/>
            <person name="Pitluck S."/>
            <person name="Ivanova N."/>
            <person name="Pagani I."/>
            <person name="Mavromatis K."/>
            <person name="Ovchinnikova G."/>
            <person name="Pati A."/>
            <person name="Chen A."/>
            <person name="Palaniappan K."/>
            <person name="Hauser L."/>
            <person name="Chang Y.J."/>
            <person name="Jeffries C.D."/>
            <person name="Detter J.C."/>
            <person name="Han C."/>
            <person name="Rohde M."/>
            <person name="Brambilla E."/>
            <person name="Goker M."/>
            <person name="Woyke T."/>
            <person name="Bristow J."/>
            <person name="Eisen J.A."/>
            <person name="Markowitz V."/>
            <person name="Hugenholtz P."/>
            <person name="Kyrpides N.C."/>
            <person name="Klenk H.P."/>
            <person name="Land M."/>
        </authorList>
    </citation>
    <scope>NUCLEOTIDE SEQUENCE [LARGE SCALE GENOMIC DNA]</scope>
    <source>
        <strain evidence="2">ATCC 33931 / DSM 2075 / LMG 7858 / VKM B-1802 / 2st14</strain>
    </source>
</reference>
<gene>
    <name evidence="1" type="ordered locus">Deba_1296</name>
</gene>